<proteinExistence type="predicted"/>
<dbReference type="Proteomes" id="UP000799754">
    <property type="component" value="Unassembled WGS sequence"/>
</dbReference>
<organism evidence="1 2">
    <name type="scientific">Macroventuria anomochaeta</name>
    <dbReference type="NCBI Taxonomy" id="301207"/>
    <lineage>
        <taxon>Eukaryota</taxon>
        <taxon>Fungi</taxon>
        <taxon>Dikarya</taxon>
        <taxon>Ascomycota</taxon>
        <taxon>Pezizomycotina</taxon>
        <taxon>Dothideomycetes</taxon>
        <taxon>Pleosporomycetidae</taxon>
        <taxon>Pleosporales</taxon>
        <taxon>Pleosporineae</taxon>
        <taxon>Didymellaceae</taxon>
        <taxon>Macroventuria</taxon>
    </lineage>
</organism>
<reference evidence="1" key="1">
    <citation type="journal article" date="2020" name="Stud. Mycol.">
        <title>101 Dothideomycetes genomes: a test case for predicting lifestyles and emergence of pathogens.</title>
        <authorList>
            <person name="Haridas S."/>
            <person name="Albert R."/>
            <person name="Binder M."/>
            <person name="Bloem J."/>
            <person name="Labutti K."/>
            <person name="Salamov A."/>
            <person name="Andreopoulos B."/>
            <person name="Baker S."/>
            <person name="Barry K."/>
            <person name="Bills G."/>
            <person name="Bluhm B."/>
            <person name="Cannon C."/>
            <person name="Castanera R."/>
            <person name="Culley D."/>
            <person name="Daum C."/>
            <person name="Ezra D."/>
            <person name="Gonzalez J."/>
            <person name="Henrissat B."/>
            <person name="Kuo A."/>
            <person name="Liang C."/>
            <person name="Lipzen A."/>
            <person name="Lutzoni F."/>
            <person name="Magnuson J."/>
            <person name="Mondo S."/>
            <person name="Nolan M."/>
            <person name="Ohm R."/>
            <person name="Pangilinan J."/>
            <person name="Park H.-J."/>
            <person name="Ramirez L."/>
            <person name="Alfaro M."/>
            <person name="Sun H."/>
            <person name="Tritt A."/>
            <person name="Yoshinaga Y."/>
            <person name="Zwiers L.-H."/>
            <person name="Turgeon B."/>
            <person name="Goodwin S."/>
            <person name="Spatafora J."/>
            <person name="Crous P."/>
            <person name="Grigoriev I."/>
        </authorList>
    </citation>
    <scope>NUCLEOTIDE SEQUENCE</scope>
    <source>
        <strain evidence="1">CBS 525.71</strain>
    </source>
</reference>
<comment type="caution">
    <text evidence="1">The sequence shown here is derived from an EMBL/GenBank/DDBJ whole genome shotgun (WGS) entry which is preliminary data.</text>
</comment>
<dbReference type="EMBL" id="MU006707">
    <property type="protein sequence ID" value="KAF2630365.1"/>
    <property type="molecule type" value="Genomic_DNA"/>
</dbReference>
<evidence type="ECO:0000313" key="2">
    <source>
        <dbReference type="Proteomes" id="UP000799754"/>
    </source>
</evidence>
<sequence>GEPDPSRVAYTVISMLSISILAGMLGYRVRQIDRKQVKNLCLAHVLLFLLYFVSMCFVFSAAVVKSGLGLVSLGTCRVALFLCLGFYVLSKVVMYLFLIERARALRVPFMKRTHDWIWVTGFILVFSGFTAIGVVAYMNPVADMSPIDGRCRIGVPRYTTIPLVSYDVGLNVLLTLVFVYLLSPLIRSGKLPSKGFPASRFATCFGNMCSHSKSRTSLIQANHSNQLMVKKIEKLLLRTLIGSILVMIPTVGNMAALTAMEGRELGWVCLTTCTFDVVWTVGVFHWLTVGSKEAEEKLSAE</sequence>
<keyword evidence="2" id="KW-1185">Reference proteome</keyword>
<protein>
    <submittedName>
        <fullName evidence="1">Uncharacterized protein</fullName>
    </submittedName>
</protein>
<gene>
    <name evidence="1" type="ORF">BU25DRAFT_335195</name>
</gene>
<evidence type="ECO:0000313" key="1">
    <source>
        <dbReference type="EMBL" id="KAF2630365.1"/>
    </source>
</evidence>
<name>A0ACB6S7X3_9PLEO</name>
<feature type="non-terminal residue" evidence="1">
    <location>
        <position position="1"/>
    </location>
</feature>
<accession>A0ACB6S7X3</accession>